<dbReference type="OrthoDB" id="343088at2157"/>
<evidence type="ECO:0000313" key="3">
    <source>
        <dbReference type="Proteomes" id="UP000319894"/>
    </source>
</evidence>
<keyword evidence="3" id="KW-1185">Reference proteome</keyword>
<comment type="caution">
    <text evidence="2">The sequence shown here is derived from an EMBL/GenBank/DDBJ whole genome shotgun (WGS) entry which is preliminary data.</text>
</comment>
<dbReference type="AlphaFoldDB" id="A0A554MXI0"/>
<protein>
    <submittedName>
        <fullName evidence="2">Uncharacterized protein</fullName>
    </submittedName>
</protein>
<feature type="compositionally biased region" description="Low complexity" evidence="1">
    <location>
        <begin position="78"/>
        <end position="90"/>
    </location>
</feature>
<gene>
    <name evidence="2" type="ORF">DP107_14475</name>
</gene>
<dbReference type="RefSeq" id="WP_144262855.1">
    <property type="nucleotide sequence ID" value="NZ_QMDX01000010.1"/>
</dbReference>
<name>A0A554MXI0_9EURY</name>
<organism evidence="2 3">
    <name type="scientific">Haloglomus irregulare</name>
    <dbReference type="NCBI Taxonomy" id="2234134"/>
    <lineage>
        <taxon>Archaea</taxon>
        <taxon>Methanobacteriati</taxon>
        <taxon>Methanobacteriota</taxon>
        <taxon>Stenosarchaea group</taxon>
        <taxon>Halobacteria</taxon>
        <taxon>Halobacteriales</taxon>
        <taxon>Natronomonadaceae</taxon>
        <taxon>Haloglomus</taxon>
    </lineage>
</organism>
<dbReference type="EMBL" id="QMDX01000010">
    <property type="protein sequence ID" value="TSD09847.1"/>
    <property type="molecule type" value="Genomic_DNA"/>
</dbReference>
<evidence type="ECO:0000313" key="2">
    <source>
        <dbReference type="EMBL" id="TSD09847.1"/>
    </source>
</evidence>
<dbReference type="Proteomes" id="UP000319894">
    <property type="component" value="Unassembled WGS sequence"/>
</dbReference>
<sequence>MDEADTPDAPPDADEFVEYCRTQAALLSGRVQRMGQEADELLDEVDATLADLRGELEAASEGTTTPPSTEEPDRPEPGGEAAAAAAESAVSDVERKQSLIAAKRARMDAFNDLAGGYADLAEALQGVDDETALERIVQFEADNDAPAYFPDRETLAETVAGEGVIEGADAEDSE</sequence>
<evidence type="ECO:0000256" key="1">
    <source>
        <dbReference type="SAM" id="MobiDB-lite"/>
    </source>
</evidence>
<reference evidence="2 3" key="1">
    <citation type="submission" date="2018-06" db="EMBL/GenBank/DDBJ databases">
        <title>Natronomonas sp. F16-60 a new haloarchaeon isolated from a solar saltern of Isla Cristina, Huelva, Spain.</title>
        <authorList>
            <person name="Duran-Viseras A."/>
            <person name="Sanchez-Porro C."/>
            <person name="Ventosa A."/>
        </authorList>
    </citation>
    <scope>NUCLEOTIDE SEQUENCE [LARGE SCALE GENOMIC DNA]</scope>
    <source>
        <strain evidence="2 3">F16-60</strain>
    </source>
</reference>
<proteinExistence type="predicted"/>
<feature type="region of interest" description="Disordered" evidence="1">
    <location>
        <begin position="55"/>
        <end position="90"/>
    </location>
</feature>
<accession>A0A554MXI0</accession>
<dbReference type="InParanoid" id="A0A554MXI0"/>